<reference evidence="1 2" key="1">
    <citation type="submission" date="2021-10" db="EMBL/GenBank/DDBJ databases">
        <title>Anaerobic single-cell dispensing facilitates the cultivation of human gut bacteria.</title>
        <authorList>
            <person name="Afrizal A."/>
        </authorList>
    </citation>
    <scope>NUCLEOTIDE SEQUENCE [LARGE SCALE GENOMIC DNA]</scope>
    <source>
        <strain evidence="1 2">CLA-AA-H246</strain>
    </source>
</reference>
<sequence length="147" mass="16183">MADHKNKKQNETVDAGLCGNEKIEEAIAALQQEPTQEMLAHTLTVIRRRMQENGQFIVAVEPPTGDGQIRVQAIKTADGKAWWAAFTSFEEELKGGGSVKSTFLANIDKLFASALTVPEIAGVIINPWNRTIQLDKNLIQIIEGAKR</sequence>
<organism evidence="1 2">
    <name type="scientific">Hominisplanchenecus faecis</name>
    <dbReference type="NCBI Taxonomy" id="2885351"/>
    <lineage>
        <taxon>Bacteria</taxon>
        <taxon>Bacillati</taxon>
        <taxon>Bacillota</taxon>
        <taxon>Clostridia</taxon>
        <taxon>Lachnospirales</taxon>
        <taxon>Lachnospiraceae</taxon>
        <taxon>Hominisplanchenecus</taxon>
    </lineage>
</organism>
<evidence type="ECO:0000313" key="2">
    <source>
        <dbReference type="Proteomes" id="UP001299235"/>
    </source>
</evidence>
<proteinExistence type="predicted"/>
<name>A0ABS8EXN7_9FIRM</name>
<evidence type="ECO:0000313" key="1">
    <source>
        <dbReference type="EMBL" id="MCC2148924.1"/>
    </source>
</evidence>
<gene>
    <name evidence="1" type="ORF">LKD42_06605</name>
</gene>
<dbReference type="Proteomes" id="UP001299235">
    <property type="component" value="Unassembled WGS sequence"/>
</dbReference>
<accession>A0ABS8EXN7</accession>
<protein>
    <submittedName>
        <fullName evidence="1">SseB family protein</fullName>
    </submittedName>
</protein>
<dbReference type="RefSeq" id="WP_022118535.1">
    <property type="nucleotide sequence ID" value="NZ_JAJEQE010000016.1"/>
</dbReference>
<comment type="caution">
    <text evidence="1">The sequence shown here is derived from an EMBL/GenBank/DDBJ whole genome shotgun (WGS) entry which is preliminary data.</text>
</comment>
<dbReference type="EMBL" id="JAJEQE010000016">
    <property type="protein sequence ID" value="MCC2148924.1"/>
    <property type="molecule type" value="Genomic_DNA"/>
</dbReference>
<keyword evidence="2" id="KW-1185">Reference proteome</keyword>